<dbReference type="InterPro" id="IPR036388">
    <property type="entry name" value="WH-like_DNA-bd_sf"/>
</dbReference>
<protein>
    <recommendedName>
        <fullName evidence="7 10">Peroxisomal membrane protein PEX14</fullName>
    </recommendedName>
    <alternativeName>
        <fullName evidence="8 10">Peroxin-14</fullName>
    </alternativeName>
</protein>
<evidence type="ECO:0000256" key="2">
    <source>
        <dbReference type="ARBA" id="ARBA00022448"/>
    </source>
</evidence>
<name>A0AAI8YSF8_9PEZI</name>
<evidence type="ECO:0000256" key="9">
    <source>
        <dbReference type="ARBA" id="ARBA00046271"/>
    </source>
</evidence>
<evidence type="ECO:0000256" key="8">
    <source>
        <dbReference type="ARBA" id="ARBA00029691"/>
    </source>
</evidence>
<dbReference type="GO" id="GO:0005778">
    <property type="term" value="C:peroxisomal membrane"/>
    <property type="evidence" value="ECO:0007669"/>
    <property type="project" value="UniProtKB-SubCell"/>
</dbReference>
<dbReference type="Proteomes" id="UP001296104">
    <property type="component" value="Unassembled WGS sequence"/>
</dbReference>
<keyword evidence="2 10" id="KW-0813">Transport</keyword>
<gene>
    <name evidence="14" type="ORF">LECACI_7A001168</name>
</gene>
<dbReference type="Gene3D" id="1.10.10.10">
    <property type="entry name" value="Winged helix-like DNA-binding domain superfamily/Winged helix DNA-binding domain"/>
    <property type="match status" value="1"/>
</dbReference>
<dbReference type="InterPro" id="IPR006785">
    <property type="entry name" value="Pex14_N"/>
</dbReference>
<keyword evidence="6 10" id="KW-0576">Peroxisome</keyword>
<dbReference type="GO" id="GO:0005102">
    <property type="term" value="F:signaling receptor binding"/>
    <property type="evidence" value="ECO:0007669"/>
    <property type="project" value="TreeGrafter"/>
</dbReference>
<comment type="function">
    <text evidence="10">Component of the PEX13-PEX14 docking complex, a translocon channel that specifically mediates the import of peroxisomal cargo proteins bound to PEX5 receptor. The PEX13-PEX14 docking complex forms a large import pore which can be opened to a diameter of about 9 nm. Mechanistically, PEX5 receptor along with cargo proteins associates with the PEX14 subunit of the PEX13-PEX14 docking complex in the cytosol, leading to the insertion of the receptor into the organelle membrane with the concomitant translocation of the cargo into the peroxisome matrix.</text>
</comment>
<evidence type="ECO:0000313" key="15">
    <source>
        <dbReference type="Proteomes" id="UP001296104"/>
    </source>
</evidence>
<dbReference type="PANTHER" id="PTHR23058:SF0">
    <property type="entry name" value="PEROXISOMAL MEMBRANE PROTEIN PEX14"/>
    <property type="match status" value="1"/>
</dbReference>
<evidence type="ECO:0000256" key="5">
    <source>
        <dbReference type="ARBA" id="ARBA00023136"/>
    </source>
</evidence>
<keyword evidence="15" id="KW-1185">Reference proteome</keyword>
<reference evidence="14" key="1">
    <citation type="submission" date="2023-11" db="EMBL/GenBank/DDBJ databases">
        <authorList>
            <person name="Alioto T."/>
            <person name="Alioto T."/>
            <person name="Gomez Garrido J."/>
        </authorList>
    </citation>
    <scope>NUCLEOTIDE SEQUENCE</scope>
</reference>
<feature type="compositionally biased region" description="Low complexity" evidence="12">
    <location>
        <begin position="71"/>
        <end position="86"/>
    </location>
</feature>
<feature type="compositionally biased region" description="Low complexity" evidence="12">
    <location>
        <begin position="253"/>
        <end position="271"/>
    </location>
</feature>
<dbReference type="GO" id="GO:0016560">
    <property type="term" value="P:protein import into peroxisome matrix, docking"/>
    <property type="evidence" value="ECO:0007669"/>
    <property type="project" value="UniProtKB-UniRule"/>
</dbReference>
<proteinExistence type="inferred from homology"/>
<comment type="similarity">
    <text evidence="1 10">Belongs to the peroxin-14 family.</text>
</comment>
<feature type="region of interest" description="Disordered" evidence="12">
    <location>
        <begin position="48"/>
        <end position="90"/>
    </location>
</feature>
<accession>A0AAI8YSF8</accession>
<organism evidence="14 15">
    <name type="scientific">Lecanosticta acicola</name>
    <dbReference type="NCBI Taxonomy" id="111012"/>
    <lineage>
        <taxon>Eukaryota</taxon>
        <taxon>Fungi</taxon>
        <taxon>Dikarya</taxon>
        <taxon>Ascomycota</taxon>
        <taxon>Pezizomycotina</taxon>
        <taxon>Dothideomycetes</taxon>
        <taxon>Dothideomycetidae</taxon>
        <taxon>Mycosphaerellales</taxon>
        <taxon>Mycosphaerellaceae</taxon>
        <taxon>Lecanosticta</taxon>
    </lineage>
</organism>
<dbReference type="PANTHER" id="PTHR23058">
    <property type="entry name" value="PEROXISOMAL MEMBRANE PROTEIN PEX14"/>
    <property type="match status" value="1"/>
</dbReference>
<dbReference type="AlphaFoldDB" id="A0AAI8YSF8"/>
<feature type="region of interest" description="Disordered" evidence="12">
    <location>
        <begin position="352"/>
        <end position="390"/>
    </location>
</feature>
<feature type="region of interest" description="Disordered" evidence="12">
    <location>
        <begin position="244"/>
        <end position="339"/>
    </location>
</feature>
<evidence type="ECO:0000256" key="1">
    <source>
        <dbReference type="ARBA" id="ARBA00005443"/>
    </source>
</evidence>
<keyword evidence="11" id="KW-0175">Coiled coil</keyword>
<evidence type="ECO:0000256" key="7">
    <source>
        <dbReference type="ARBA" id="ARBA00029502"/>
    </source>
</evidence>
<keyword evidence="4" id="KW-0811">Translocation</keyword>
<dbReference type="GO" id="GO:1990429">
    <property type="term" value="C:peroxisomal importomer complex"/>
    <property type="evidence" value="ECO:0007669"/>
    <property type="project" value="TreeGrafter"/>
</dbReference>
<dbReference type="InterPro" id="IPR025655">
    <property type="entry name" value="PEX14"/>
</dbReference>
<feature type="compositionally biased region" description="Polar residues" evidence="12">
    <location>
        <begin position="281"/>
        <end position="327"/>
    </location>
</feature>
<evidence type="ECO:0000256" key="10">
    <source>
        <dbReference type="RuleBase" id="RU367032"/>
    </source>
</evidence>
<keyword evidence="5 10" id="KW-0472">Membrane</keyword>
<feature type="compositionally biased region" description="Pro residues" evidence="12">
    <location>
        <begin position="58"/>
        <end position="70"/>
    </location>
</feature>
<comment type="subcellular location">
    <subcellularLocation>
        <location evidence="9 10">Peroxisome membrane</location>
    </subcellularLocation>
</comment>
<feature type="domain" description="Peroxisome membrane anchor protein Pex14p N-terminal" evidence="13">
    <location>
        <begin position="3"/>
        <end position="45"/>
    </location>
</feature>
<keyword evidence="3 10" id="KW-0653">Protein transport</keyword>
<evidence type="ECO:0000256" key="6">
    <source>
        <dbReference type="ARBA" id="ARBA00023140"/>
    </source>
</evidence>
<evidence type="ECO:0000259" key="13">
    <source>
        <dbReference type="Pfam" id="PF04695"/>
    </source>
</evidence>
<sequence>MVREDLIEGAVSFLQDPSVASAPLEQRIAFLRSKNLTQEEIDASLVRVGQGSASTNSEPPPVQYRQPPPQYNGYQQGQYGYPSQWQAPPEPPRRDWRDYFIAATVMGGVGYGLYWTAKRYIYPLIAPPTPPQLEQDKAGVDASFDKAFALLDQLATDTKELKDAEAARKERLDAALAEVEGVIGRMKQANEERELESKRIAREISEIRDQIPRAIEKEKEMRDSRLKELNGEMKSLRTLVANRMQGGGAPGRTTPSYSTQSQQQSPISATPGASGPGNGTAAAQPSGQDSGSVPIQSSTNGTSDTNGVNGSTSASERSNSLPYSSAPNRDGASTPYSRLLGGKAAIPSWQLAAKKKAEEANVDATSSGTSTPVPNVNESGTVSDAADGQA</sequence>
<feature type="coiled-coil region" evidence="11">
    <location>
        <begin position="172"/>
        <end position="206"/>
    </location>
</feature>
<evidence type="ECO:0000256" key="4">
    <source>
        <dbReference type="ARBA" id="ARBA00023010"/>
    </source>
</evidence>
<dbReference type="Pfam" id="PF04695">
    <property type="entry name" value="Pex14_N"/>
    <property type="match status" value="1"/>
</dbReference>
<evidence type="ECO:0000313" key="14">
    <source>
        <dbReference type="EMBL" id="CAK3820323.1"/>
    </source>
</evidence>
<evidence type="ECO:0000256" key="12">
    <source>
        <dbReference type="SAM" id="MobiDB-lite"/>
    </source>
</evidence>
<feature type="compositionally biased region" description="Polar residues" evidence="12">
    <location>
        <begin position="363"/>
        <end position="382"/>
    </location>
</feature>
<evidence type="ECO:0000256" key="11">
    <source>
        <dbReference type="SAM" id="Coils"/>
    </source>
</evidence>
<dbReference type="EMBL" id="CAVMBE010000004">
    <property type="protein sequence ID" value="CAK3820323.1"/>
    <property type="molecule type" value="Genomic_DNA"/>
</dbReference>
<evidence type="ECO:0000256" key="3">
    <source>
        <dbReference type="ARBA" id="ARBA00022927"/>
    </source>
</evidence>
<comment type="caution">
    <text evidence="14">The sequence shown here is derived from an EMBL/GenBank/DDBJ whole genome shotgun (WGS) entry which is preliminary data.</text>
</comment>